<reference evidence="1 2" key="1">
    <citation type="journal article" date="2022" name="Hortic Res">
        <title>A haplotype resolved chromosomal level avocado genome allows analysis of novel avocado genes.</title>
        <authorList>
            <person name="Nath O."/>
            <person name="Fletcher S.J."/>
            <person name="Hayward A."/>
            <person name="Shaw L.M."/>
            <person name="Masouleh A.K."/>
            <person name="Furtado A."/>
            <person name="Henry R.J."/>
            <person name="Mitter N."/>
        </authorList>
    </citation>
    <scope>NUCLEOTIDE SEQUENCE [LARGE SCALE GENOMIC DNA]</scope>
    <source>
        <strain evidence="2">cv. Hass</strain>
    </source>
</reference>
<gene>
    <name evidence="1" type="ORF">MRB53_021875</name>
</gene>
<evidence type="ECO:0000313" key="2">
    <source>
        <dbReference type="Proteomes" id="UP001234297"/>
    </source>
</evidence>
<dbReference type="EMBL" id="CM056815">
    <property type="protein sequence ID" value="KAJ8628552.1"/>
    <property type="molecule type" value="Genomic_DNA"/>
</dbReference>
<name>A0ACC2L5D2_PERAE</name>
<dbReference type="Proteomes" id="UP001234297">
    <property type="component" value="Chromosome 7"/>
</dbReference>
<protein>
    <submittedName>
        <fullName evidence="1">Uncharacterized protein</fullName>
    </submittedName>
</protein>
<keyword evidence="2" id="KW-1185">Reference proteome</keyword>
<comment type="caution">
    <text evidence="1">The sequence shown here is derived from an EMBL/GenBank/DDBJ whole genome shotgun (WGS) entry which is preliminary data.</text>
</comment>
<accession>A0ACC2L5D2</accession>
<organism evidence="1 2">
    <name type="scientific">Persea americana</name>
    <name type="common">Avocado</name>
    <dbReference type="NCBI Taxonomy" id="3435"/>
    <lineage>
        <taxon>Eukaryota</taxon>
        <taxon>Viridiplantae</taxon>
        <taxon>Streptophyta</taxon>
        <taxon>Embryophyta</taxon>
        <taxon>Tracheophyta</taxon>
        <taxon>Spermatophyta</taxon>
        <taxon>Magnoliopsida</taxon>
        <taxon>Magnoliidae</taxon>
        <taxon>Laurales</taxon>
        <taxon>Lauraceae</taxon>
        <taxon>Persea</taxon>
    </lineage>
</organism>
<proteinExistence type="predicted"/>
<evidence type="ECO:0000313" key="1">
    <source>
        <dbReference type="EMBL" id="KAJ8628552.1"/>
    </source>
</evidence>
<sequence>MRGQKTTSTSTRTSNACYTLLLNNNAPPPPATAAASATTTTTIQNLIQTNTLIHLYVKEGRLSSARRLFDGMPDRNVVSWSALMAGYVHSGLSTEALSLFSSMIKAATHAPSPRPQRVCTPHHHLLLFPHPGSGARQAVPHLCAQNRIGFALDRTLATLSFTCTRGAPTWMGPSGSLSPCHHREPTATSSRPIQSSLGSWNAAISMRRWRWHGGQPKVSGPGTLSHLPPSLVSALVRKI</sequence>